<dbReference type="Pfam" id="PF00261">
    <property type="entry name" value="Tropomyosin"/>
    <property type="match status" value="1"/>
</dbReference>
<evidence type="ECO:0000256" key="1">
    <source>
        <dbReference type="ARBA" id="ARBA00023054"/>
    </source>
</evidence>
<sequence>MDGIKKKMIAMKLEKENAMERAVQYEELLKKKEEEREKRENEISELNTKMKQAN</sequence>
<dbReference type="Gene3D" id="1.20.5.340">
    <property type="match status" value="1"/>
</dbReference>
<feature type="compositionally biased region" description="Basic and acidic residues" evidence="2">
    <location>
        <begin position="32"/>
        <end position="42"/>
    </location>
</feature>
<evidence type="ECO:0000313" key="3">
    <source>
        <dbReference type="EMBL" id="CAX72692.1"/>
    </source>
</evidence>
<feature type="region of interest" description="Disordered" evidence="2">
    <location>
        <begin position="32"/>
        <end position="54"/>
    </location>
</feature>
<dbReference type="EMBL" id="FN316961">
    <property type="protein sequence ID" value="CAX72692.1"/>
    <property type="molecule type" value="mRNA"/>
</dbReference>
<keyword evidence="1" id="KW-0175">Coiled coil</keyword>
<feature type="compositionally biased region" description="Polar residues" evidence="2">
    <location>
        <begin position="44"/>
        <end position="54"/>
    </location>
</feature>
<proteinExistence type="evidence at transcript level"/>
<dbReference type="SUPFAM" id="SSF57997">
    <property type="entry name" value="Tropomyosin"/>
    <property type="match status" value="1"/>
</dbReference>
<dbReference type="AlphaFoldDB" id="C1LDB4"/>
<evidence type="ECO:0000256" key="2">
    <source>
        <dbReference type="SAM" id="MobiDB-lite"/>
    </source>
</evidence>
<name>C1LDB4_SCHJA</name>
<protein>
    <submittedName>
        <fullName evidence="3">Tropomyosin</fullName>
    </submittedName>
</protein>
<dbReference type="InterPro" id="IPR000533">
    <property type="entry name" value="Tropomyosin"/>
</dbReference>
<reference evidence="3" key="1">
    <citation type="journal article" date="2009" name="Nature">
        <title>The Schistosoma japonicum genome reveals features of host-parasite interplay.</title>
        <authorList>
            <person name="Liu F."/>
            <person name="Zhou Y."/>
            <person name="Wang Z.Q."/>
            <person name="Lu G."/>
            <person name="Zheng H."/>
            <person name="Brindley P.J."/>
            <person name="McManus D.P."/>
            <person name="Blair D."/>
            <person name="Zhang Q.H."/>
            <person name="Zhong Y."/>
            <person name="Wang S."/>
            <person name="Han Z.G."/>
            <person name="Chen Z."/>
        </authorList>
    </citation>
    <scope>NUCLEOTIDE SEQUENCE</scope>
    <source>
        <strain evidence="3">Anhui</strain>
    </source>
</reference>
<accession>C1LDB4</accession>
<organism evidence="3">
    <name type="scientific">Schistosoma japonicum</name>
    <name type="common">Blood fluke</name>
    <dbReference type="NCBI Taxonomy" id="6182"/>
    <lineage>
        <taxon>Eukaryota</taxon>
        <taxon>Metazoa</taxon>
        <taxon>Spiralia</taxon>
        <taxon>Lophotrochozoa</taxon>
        <taxon>Platyhelminthes</taxon>
        <taxon>Trematoda</taxon>
        <taxon>Digenea</taxon>
        <taxon>Strigeidida</taxon>
        <taxon>Schistosomatoidea</taxon>
        <taxon>Schistosomatidae</taxon>
        <taxon>Schistosoma</taxon>
    </lineage>
</organism>
<reference evidence="3" key="2">
    <citation type="submission" date="2009-03" db="EMBL/GenBank/DDBJ databases">
        <authorList>
            <person name="Gang L."/>
        </authorList>
    </citation>
    <scope>NUCLEOTIDE SEQUENCE</scope>
    <source>
        <strain evidence="3">Anhui</strain>
    </source>
</reference>